<gene>
    <name evidence="2" type="ORF">CAE01nite_08560</name>
</gene>
<dbReference type="Proteomes" id="UP000321181">
    <property type="component" value="Unassembled WGS sequence"/>
</dbReference>
<dbReference type="GO" id="GO:0008703">
    <property type="term" value="F:5-amino-6-(5-phosphoribosylamino)uracil reductase activity"/>
    <property type="evidence" value="ECO:0007669"/>
    <property type="project" value="InterPro"/>
</dbReference>
<dbReference type="EMBL" id="BJYY01000002">
    <property type="protein sequence ID" value="GEO33131.1"/>
    <property type="molecule type" value="Genomic_DNA"/>
</dbReference>
<dbReference type="GO" id="GO:0009231">
    <property type="term" value="P:riboflavin biosynthetic process"/>
    <property type="evidence" value="ECO:0007669"/>
    <property type="project" value="InterPro"/>
</dbReference>
<dbReference type="PANTHER" id="PTHR38011">
    <property type="entry name" value="DIHYDROFOLATE REDUCTASE FAMILY PROTEIN (AFU_ORTHOLOGUE AFUA_8G06820)"/>
    <property type="match status" value="1"/>
</dbReference>
<dbReference type="InterPro" id="IPR024072">
    <property type="entry name" value="DHFR-like_dom_sf"/>
</dbReference>
<proteinExistence type="predicted"/>
<dbReference type="PANTHER" id="PTHR38011:SF2">
    <property type="entry name" value="BIFUNCTIONAL DEAMINASE-REDUCTASE DOMAIN PROTEIN"/>
    <property type="match status" value="1"/>
</dbReference>
<dbReference type="RefSeq" id="WP_146900450.1">
    <property type="nucleotide sequence ID" value="NZ_BAAARM010000001.1"/>
</dbReference>
<evidence type="ECO:0000259" key="1">
    <source>
        <dbReference type="Pfam" id="PF01872"/>
    </source>
</evidence>
<reference evidence="2 3" key="1">
    <citation type="submission" date="2019-07" db="EMBL/GenBank/DDBJ databases">
        <title>Whole genome shotgun sequence of Cellulomonas aerilata NBRC 106308.</title>
        <authorList>
            <person name="Hosoyama A."/>
            <person name="Uohara A."/>
            <person name="Ohji S."/>
            <person name="Ichikawa N."/>
        </authorList>
    </citation>
    <scope>NUCLEOTIDE SEQUENCE [LARGE SCALE GENOMIC DNA]</scope>
    <source>
        <strain evidence="2 3">NBRC 106308</strain>
    </source>
</reference>
<dbReference type="InterPro" id="IPR002734">
    <property type="entry name" value="RibDG_C"/>
</dbReference>
<dbReference type="OrthoDB" id="7342392at2"/>
<feature type="domain" description="Bacterial bifunctional deaminase-reductase C-terminal" evidence="1">
    <location>
        <begin position="2"/>
        <end position="185"/>
    </location>
</feature>
<comment type="caution">
    <text evidence="2">The sequence shown here is derived from an EMBL/GenBank/DDBJ whole genome shotgun (WGS) entry which is preliminary data.</text>
</comment>
<evidence type="ECO:0000313" key="2">
    <source>
        <dbReference type="EMBL" id="GEO33131.1"/>
    </source>
</evidence>
<dbReference type="Pfam" id="PF01872">
    <property type="entry name" value="RibD_C"/>
    <property type="match status" value="1"/>
</dbReference>
<dbReference type="InterPro" id="IPR050765">
    <property type="entry name" value="Riboflavin_Biosynth_HTPR"/>
</dbReference>
<dbReference type="SUPFAM" id="SSF53597">
    <property type="entry name" value="Dihydrofolate reductase-like"/>
    <property type="match status" value="1"/>
</dbReference>
<organism evidence="2 3">
    <name type="scientific">Cellulomonas aerilata</name>
    <dbReference type="NCBI Taxonomy" id="515326"/>
    <lineage>
        <taxon>Bacteria</taxon>
        <taxon>Bacillati</taxon>
        <taxon>Actinomycetota</taxon>
        <taxon>Actinomycetes</taxon>
        <taxon>Micrococcales</taxon>
        <taxon>Cellulomonadaceae</taxon>
        <taxon>Cellulomonas</taxon>
    </lineage>
</organism>
<keyword evidence="3" id="KW-1185">Reference proteome</keyword>
<dbReference type="AlphaFoldDB" id="A0A512D9K4"/>
<evidence type="ECO:0000313" key="3">
    <source>
        <dbReference type="Proteomes" id="UP000321181"/>
    </source>
</evidence>
<protein>
    <submittedName>
        <fullName evidence="2">Dihydrofolate reductase</fullName>
    </submittedName>
</protein>
<dbReference type="Gene3D" id="3.40.430.10">
    <property type="entry name" value="Dihydrofolate Reductase, subunit A"/>
    <property type="match status" value="1"/>
</dbReference>
<accession>A0A512D9K4</accession>
<name>A0A512D9K4_9CELL</name>
<sequence length="202" mass="21771">MRKLIVTTFVTLDGVMQAPGGPEEDTSGGFTHGGWTVPHFDEKVGAFMDATMGVPFDLVLGRRTYDIFASYWPNASEEEGAAPLNAATKYVASRGTPDLSWERSVLLEPDAVTAIRALKQEEGRELQVHGSSDLIQTLVTTDLVDEYRVLVFPVLVGRGKRLYGDGTAPQGLRLLDSQVSGTGVVMSRYATEGEARTGTFGG</sequence>